<reference evidence="2 3" key="1">
    <citation type="submission" date="2017-11" db="EMBL/GenBank/DDBJ databases">
        <title>De novo assembly and phasing of dikaryotic genomes from two isolates of Puccinia coronata f. sp. avenae, the causal agent of oat crown rust.</title>
        <authorList>
            <person name="Miller M.E."/>
            <person name="Zhang Y."/>
            <person name="Omidvar V."/>
            <person name="Sperschneider J."/>
            <person name="Schwessinger B."/>
            <person name="Raley C."/>
            <person name="Palmer J.M."/>
            <person name="Garnica D."/>
            <person name="Upadhyaya N."/>
            <person name="Rathjen J."/>
            <person name="Taylor J.M."/>
            <person name="Park R.F."/>
            <person name="Dodds P.N."/>
            <person name="Hirsch C.D."/>
            <person name="Kianian S.F."/>
            <person name="Figueroa M."/>
        </authorList>
    </citation>
    <scope>NUCLEOTIDE SEQUENCE [LARGE SCALE GENOMIC DNA]</scope>
    <source>
        <strain evidence="2">12NC29</strain>
    </source>
</reference>
<keyword evidence="3" id="KW-1185">Reference proteome</keyword>
<dbReference type="AlphaFoldDB" id="A0A2N5TJA0"/>
<comment type="caution">
    <text evidence="2">The sequence shown here is derived from an EMBL/GenBank/DDBJ whole genome shotgun (WGS) entry which is preliminary data.</text>
</comment>
<gene>
    <name evidence="2" type="ORF">PCANC_28594</name>
</gene>
<evidence type="ECO:0000256" key="1">
    <source>
        <dbReference type="SAM" id="MobiDB-lite"/>
    </source>
</evidence>
<evidence type="ECO:0000313" key="3">
    <source>
        <dbReference type="Proteomes" id="UP000235388"/>
    </source>
</evidence>
<organism evidence="2 3">
    <name type="scientific">Puccinia coronata f. sp. avenae</name>
    <dbReference type="NCBI Taxonomy" id="200324"/>
    <lineage>
        <taxon>Eukaryota</taxon>
        <taxon>Fungi</taxon>
        <taxon>Dikarya</taxon>
        <taxon>Basidiomycota</taxon>
        <taxon>Pucciniomycotina</taxon>
        <taxon>Pucciniomycetes</taxon>
        <taxon>Pucciniales</taxon>
        <taxon>Pucciniaceae</taxon>
        <taxon>Puccinia</taxon>
    </lineage>
</organism>
<accession>A0A2N5TJA0</accession>
<name>A0A2N5TJA0_9BASI</name>
<protein>
    <submittedName>
        <fullName evidence="2">Uncharacterized protein</fullName>
    </submittedName>
</protein>
<dbReference type="Proteomes" id="UP000235388">
    <property type="component" value="Unassembled WGS sequence"/>
</dbReference>
<sequence length="134" mass="13744">MPHAVRTPTNGVRTAGSACGPARQACWPCTPVWRACRPCTPSGQACTAGTPVRPGSRKPLNSRGLREPGRTGVPAVHACPEGVQGLHALQTGVHGQHACLAGPHAEPAVLTPFVGVRHAGEGVRGFARLVGKAL</sequence>
<evidence type="ECO:0000313" key="2">
    <source>
        <dbReference type="EMBL" id="PLW25565.1"/>
    </source>
</evidence>
<proteinExistence type="predicted"/>
<dbReference type="EMBL" id="PGCJ01000608">
    <property type="protein sequence ID" value="PLW25565.1"/>
    <property type="molecule type" value="Genomic_DNA"/>
</dbReference>
<feature type="region of interest" description="Disordered" evidence="1">
    <location>
        <begin position="47"/>
        <end position="71"/>
    </location>
</feature>